<dbReference type="AlphaFoldDB" id="A0A6J4M0N5"/>
<protein>
    <submittedName>
        <fullName evidence="2">PaaD-like protein (DUF59) involved in Fe-S cluster assembly</fullName>
    </submittedName>
</protein>
<evidence type="ECO:0000313" key="2">
    <source>
        <dbReference type="EMBL" id="CAA9345979.1"/>
    </source>
</evidence>
<feature type="region of interest" description="Disordered" evidence="1">
    <location>
        <begin position="1"/>
        <end position="27"/>
    </location>
</feature>
<organism evidence="2">
    <name type="scientific">uncultured Lysobacter sp</name>
    <dbReference type="NCBI Taxonomy" id="271060"/>
    <lineage>
        <taxon>Bacteria</taxon>
        <taxon>Pseudomonadati</taxon>
        <taxon>Pseudomonadota</taxon>
        <taxon>Gammaproteobacteria</taxon>
        <taxon>Lysobacterales</taxon>
        <taxon>Lysobacteraceae</taxon>
        <taxon>Lysobacter</taxon>
        <taxon>environmental samples</taxon>
    </lineage>
</organism>
<feature type="compositionally biased region" description="Basic residues" evidence="1">
    <location>
        <begin position="16"/>
        <end position="27"/>
    </location>
</feature>
<feature type="non-terminal residue" evidence="2">
    <location>
        <position position="1"/>
    </location>
</feature>
<sequence>GRRTGVRSTVEPQHDVRRRASGNRHVL</sequence>
<reference evidence="2" key="1">
    <citation type="submission" date="2020-02" db="EMBL/GenBank/DDBJ databases">
        <authorList>
            <person name="Meier V. D."/>
        </authorList>
    </citation>
    <scope>NUCLEOTIDE SEQUENCE</scope>
    <source>
        <strain evidence="2">AVDCRST_MAG71</strain>
    </source>
</reference>
<feature type="compositionally biased region" description="Polar residues" evidence="1">
    <location>
        <begin position="1"/>
        <end position="11"/>
    </location>
</feature>
<dbReference type="EMBL" id="CADCUA010000582">
    <property type="protein sequence ID" value="CAA9345979.1"/>
    <property type="molecule type" value="Genomic_DNA"/>
</dbReference>
<name>A0A6J4M0N5_9GAMM</name>
<evidence type="ECO:0000256" key="1">
    <source>
        <dbReference type="SAM" id="MobiDB-lite"/>
    </source>
</evidence>
<gene>
    <name evidence="2" type="ORF">AVDCRST_MAG71-2492</name>
</gene>
<feature type="non-terminal residue" evidence="2">
    <location>
        <position position="27"/>
    </location>
</feature>
<proteinExistence type="predicted"/>
<accession>A0A6J4M0N5</accession>